<dbReference type="EMBL" id="APOI01000014">
    <property type="protein sequence ID" value="ENU24196.1"/>
    <property type="molecule type" value="Genomic_DNA"/>
</dbReference>
<name>A0ABN0JG74_9GAMM</name>
<comment type="caution">
    <text evidence="1">The sequence shown here is derived from an EMBL/GenBank/DDBJ whole genome shotgun (WGS) entry which is preliminary data.</text>
</comment>
<evidence type="ECO:0008006" key="3">
    <source>
        <dbReference type="Google" id="ProtNLM"/>
    </source>
</evidence>
<gene>
    <name evidence="1" type="ORF">F993_01512</name>
</gene>
<sequence>MAYIARHLTLFPKSTVAKMAMTLEQARQAIVGRMQLFTGLTQDRIQYPNAPNFNVPVDGVWCRLNILGGPSIISGLTDTPCIRRTGIINIQCFARPHTGEKDLTVLSDALLGHFEYFTSSHLECLQGQVNRVGTDKDFVQYNIILNYRVN</sequence>
<proteinExistence type="predicted"/>
<dbReference type="Proteomes" id="UP000013034">
    <property type="component" value="Unassembled WGS sequence"/>
</dbReference>
<accession>A0ABN0JG74</accession>
<reference evidence="1 2" key="1">
    <citation type="submission" date="2013-02" db="EMBL/GenBank/DDBJ databases">
        <title>The Genome Sequence of Acinetobacter sp. NIPH 809.</title>
        <authorList>
            <consortium name="The Broad Institute Genome Sequencing Platform"/>
            <consortium name="The Broad Institute Genome Sequencing Center for Infectious Disease"/>
            <person name="Cerqueira G."/>
            <person name="Feldgarden M."/>
            <person name="Courvalin P."/>
            <person name="Perichon B."/>
            <person name="Grillot-Courvalin C."/>
            <person name="Clermont D."/>
            <person name="Rocha E."/>
            <person name="Yoon E.-J."/>
            <person name="Nemec A."/>
            <person name="Walker B."/>
            <person name="Young S.K."/>
            <person name="Zeng Q."/>
            <person name="Gargeya S."/>
            <person name="Fitzgerald M."/>
            <person name="Haas B."/>
            <person name="Abouelleil A."/>
            <person name="Alvarado L."/>
            <person name="Arachchi H.M."/>
            <person name="Berlin A.M."/>
            <person name="Chapman S.B."/>
            <person name="Dewar J."/>
            <person name="Goldberg J."/>
            <person name="Griggs A."/>
            <person name="Gujja S."/>
            <person name="Hansen M."/>
            <person name="Howarth C."/>
            <person name="Imamovic A."/>
            <person name="Larimer J."/>
            <person name="McCowan C."/>
            <person name="Murphy C."/>
            <person name="Neiman D."/>
            <person name="Pearson M."/>
            <person name="Priest M."/>
            <person name="Roberts A."/>
            <person name="Saif S."/>
            <person name="Shea T."/>
            <person name="Sisk P."/>
            <person name="Sykes S."/>
            <person name="Wortman J."/>
            <person name="Nusbaum C."/>
            <person name="Birren B."/>
        </authorList>
    </citation>
    <scope>NUCLEOTIDE SEQUENCE [LARGE SCALE GENOMIC DNA]</scope>
    <source>
        <strain evidence="1 2">NIPH 809</strain>
    </source>
</reference>
<evidence type="ECO:0000313" key="1">
    <source>
        <dbReference type="EMBL" id="ENU24196.1"/>
    </source>
</evidence>
<protein>
    <recommendedName>
        <fullName evidence="3">DUF3168 domain-containing protein</fullName>
    </recommendedName>
</protein>
<evidence type="ECO:0000313" key="2">
    <source>
        <dbReference type="Proteomes" id="UP000013034"/>
    </source>
</evidence>
<dbReference type="Gene3D" id="3.30.2000.20">
    <property type="match status" value="1"/>
</dbReference>
<organism evidence="1 2">
    <name type="scientific">Acinetobacter proteolyticus</name>
    <dbReference type="NCBI Taxonomy" id="1776741"/>
    <lineage>
        <taxon>Bacteria</taxon>
        <taxon>Pseudomonadati</taxon>
        <taxon>Pseudomonadota</taxon>
        <taxon>Gammaproteobacteria</taxon>
        <taxon>Moraxellales</taxon>
        <taxon>Moraxellaceae</taxon>
        <taxon>Acinetobacter</taxon>
    </lineage>
</organism>
<keyword evidence="2" id="KW-1185">Reference proteome</keyword>